<feature type="compositionally biased region" description="Low complexity" evidence="1">
    <location>
        <begin position="438"/>
        <end position="451"/>
    </location>
</feature>
<keyword evidence="2" id="KW-0812">Transmembrane</keyword>
<feature type="compositionally biased region" description="Pro residues" evidence="1">
    <location>
        <begin position="388"/>
        <end position="418"/>
    </location>
</feature>
<dbReference type="AlphaFoldDB" id="A0A812RCS8"/>
<dbReference type="Proteomes" id="UP000604046">
    <property type="component" value="Unassembled WGS sequence"/>
</dbReference>
<keyword evidence="2" id="KW-1133">Transmembrane helix</keyword>
<evidence type="ECO:0000313" key="4">
    <source>
        <dbReference type="Proteomes" id="UP000604046"/>
    </source>
</evidence>
<feature type="compositionally biased region" description="Basic and acidic residues" evidence="1">
    <location>
        <begin position="148"/>
        <end position="157"/>
    </location>
</feature>
<accession>A0A812RCS8</accession>
<feature type="transmembrane region" description="Helical" evidence="2">
    <location>
        <begin position="812"/>
        <end position="839"/>
    </location>
</feature>
<feature type="compositionally biased region" description="Pro residues" evidence="1">
    <location>
        <begin position="321"/>
        <end position="337"/>
    </location>
</feature>
<protein>
    <submittedName>
        <fullName evidence="3">Unc-89 protein</fullName>
    </submittedName>
</protein>
<evidence type="ECO:0000313" key="3">
    <source>
        <dbReference type="EMBL" id="CAE7434965.1"/>
    </source>
</evidence>
<feature type="region of interest" description="Disordered" evidence="1">
    <location>
        <begin position="107"/>
        <end position="130"/>
    </location>
</feature>
<feature type="compositionally biased region" description="Pro residues" evidence="1">
    <location>
        <begin position="518"/>
        <end position="529"/>
    </location>
</feature>
<evidence type="ECO:0000256" key="1">
    <source>
        <dbReference type="SAM" id="MobiDB-lite"/>
    </source>
</evidence>
<feature type="region of interest" description="Disordered" evidence="1">
    <location>
        <begin position="144"/>
        <end position="529"/>
    </location>
</feature>
<dbReference type="OrthoDB" id="416907at2759"/>
<sequence length="977" mass="101973">MTAAVGNGSAAYQTDALQLACFLENLKAVLDQGKEIHARLVGRLEPGHDAAKGSSPNPAVQHFHLAEEPEPGQWAKAPPPPLVESAEPARKPMMKAAPPGLAQVTAAAVPQVKARPTSKAPPPKAKAPPAGYRIAEDELGADTAGGEATREPREHGKAPPPELSTEAAAPGAKGTSADRTENPAKAKAPPACVVAPVEKAPPAELQEPRPPSPDRGGGGKATSASAQAFSKAPPPPLLTEPQEERSPEARPVAKEGAALSPPVKQPAVKAPPPPFVEEAQQQPSGKAPPPFLVEESPPSPPVKQQTKAKAPPAFLAEGPSSSPPVKQPAAKAPPPPLLEEESPPAKQLATKAPPPLLEAADEPANPPVKQPAAKAPPPFLAEEERPSQPGPPAKQPPVKEPAASPPVKQPAAKAPPPFLAEESPPAGSSPAEQPPMNEATPAAETSSAEEPAAAKDERPPSPPVKQPAAKAPPPFLAEEKPPANASPAEQPPAKEGTPAAETSRSPEEPPAAKDERPPSPPVKQPAAKAPPPFLAAACLDGKRKGHQLTSLPQSNRRRRRGRLLRRLAVQQRSRLTVHVTQPLVLKEGEVGHSAEELPAAQALAPSSPVLAILSVFVSVKRRLLSVFTGQDAWQLCIRCSRWATPGDADKLRSTTTDSHPEGEREYGDVLLQGLPAHKIELKSLLRVPRKRSVRPKIDLTDSNQDIPVTPLLSTAMGNMGSYNMSCPPGGTVIALQDPQECFSGKPTWKETSKPQTLAALPETVWKDFAGKVSDACNRCWDERLPFCGLIFIIFPFVNAFSNITSSSNSDSVGINLGMVISSFCMLLAFLTILGGRFAISNRNQSQDMVIRMACQQLVSSSQGAFAAEYRTMWTGHCRPKGARVMRVIVISPATGSAAAYAQPIMVTVPQGATAGATLQVQTPSGLQSVTVPPGVAPGQTFSFTPTPAVVAPPVVVVQAQVVGGAPLGGTVDAAPMA</sequence>
<feature type="compositionally biased region" description="Pro residues" evidence="1">
    <location>
        <begin position="460"/>
        <end position="475"/>
    </location>
</feature>
<name>A0A812RCS8_9DINO</name>
<evidence type="ECO:0000256" key="2">
    <source>
        <dbReference type="SAM" id="Phobius"/>
    </source>
</evidence>
<organism evidence="3 4">
    <name type="scientific">Symbiodinium natans</name>
    <dbReference type="NCBI Taxonomy" id="878477"/>
    <lineage>
        <taxon>Eukaryota</taxon>
        <taxon>Sar</taxon>
        <taxon>Alveolata</taxon>
        <taxon>Dinophyceae</taxon>
        <taxon>Suessiales</taxon>
        <taxon>Symbiodiniaceae</taxon>
        <taxon>Symbiodinium</taxon>
    </lineage>
</organism>
<dbReference type="EMBL" id="CAJNDS010002328">
    <property type="protein sequence ID" value="CAE7434965.1"/>
    <property type="molecule type" value="Genomic_DNA"/>
</dbReference>
<comment type="caution">
    <text evidence="3">The sequence shown here is derived from an EMBL/GenBank/DDBJ whole genome shotgun (WGS) entry which is preliminary data.</text>
</comment>
<proteinExistence type="predicted"/>
<gene>
    <name evidence="3" type="primary">unc-89</name>
    <name evidence="3" type="ORF">SNAT2548_LOCUS23623</name>
</gene>
<reference evidence="3" key="1">
    <citation type="submission" date="2021-02" db="EMBL/GenBank/DDBJ databases">
        <authorList>
            <person name="Dougan E. K."/>
            <person name="Rhodes N."/>
            <person name="Thang M."/>
            <person name="Chan C."/>
        </authorList>
    </citation>
    <scope>NUCLEOTIDE SEQUENCE</scope>
</reference>
<feature type="compositionally biased region" description="Pro residues" evidence="1">
    <location>
        <begin position="286"/>
        <end position="301"/>
    </location>
</feature>
<keyword evidence="2" id="KW-0472">Membrane</keyword>
<feature type="transmembrane region" description="Helical" evidence="2">
    <location>
        <begin position="783"/>
        <end position="800"/>
    </location>
</feature>
<keyword evidence="4" id="KW-1185">Reference proteome</keyword>
<feature type="compositionally biased region" description="Pro residues" evidence="1">
    <location>
        <begin position="364"/>
        <end position="379"/>
    </location>
</feature>
<feature type="compositionally biased region" description="Basic and acidic residues" evidence="1">
    <location>
        <begin position="242"/>
        <end position="253"/>
    </location>
</feature>
<feature type="compositionally biased region" description="Low complexity" evidence="1">
    <location>
        <begin position="185"/>
        <end position="203"/>
    </location>
</feature>
<feature type="compositionally biased region" description="Basic and acidic residues" evidence="1">
    <location>
        <begin position="504"/>
        <end position="517"/>
    </location>
</feature>